<dbReference type="GO" id="GO:0046872">
    <property type="term" value="F:metal ion binding"/>
    <property type="evidence" value="ECO:0007669"/>
    <property type="project" value="UniProtKB-KW"/>
</dbReference>
<dbReference type="InterPro" id="IPR005956">
    <property type="entry name" value="4OHPhenylPyrv_dOase"/>
</dbReference>
<evidence type="ECO:0000256" key="18">
    <source>
        <dbReference type="ARBA" id="ARBA00023232"/>
    </source>
</evidence>
<proteinExistence type="inferred from homology"/>
<keyword evidence="25" id="KW-1185">Reference proteome</keyword>
<dbReference type="GO" id="GO:0006559">
    <property type="term" value="P:L-phenylalanine catabolic process"/>
    <property type="evidence" value="ECO:0007669"/>
    <property type="project" value="UniProtKB-KW"/>
</dbReference>
<keyword evidence="17" id="KW-0472">Membrane</keyword>
<dbReference type="InterPro" id="IPR029068">
    <property type="entry name" value="Glyas_Bleomycin-R_OHBP_Dase"/>
</dbReference>
<feature type="domain" description="VOC" evidence="23">
    <location>
        <begin position="162"/>
        <end position="320"/>
    </location>
</feature>
<evidence type="ECO:0000256" key="10">
    <source>
        <dbReference type="ARBA" id="ARBA00022737"/>
    </source>
</evidence>
<dbReference type="Proteomes" id="UP001209878">
    <property type="component" value="Unassembled WGS sequence"/>
</dbReference>
<evidence type="ECO:0000256" key="12">
    <source>
        <dbReference type="ARBA" id="ARBA00022878"/>
    </source>
</evidence>
<evidence type="ECO:0000256" key="19">
    <source>
        <dbReference type="ARBA" id="ARBA00033727"/>
    </source>
</evidence>
<dbReference type="GO" id="GO:0003868">
    <property type="term" value="F:4-hydroxyphenylpyruvate dioxygenase activity"/>
    <property type="evidence" value="ECO:0007669"/>
    <property type="project" value="UniProtKB-EC"/>
</dbReference>
<comment type="pathway">
    <text evidence="4">Amino-acid degradation; L-phenylalanine degradation; acetoacetate and fumarate from L-phenylalanine: step 3/6.</text>
</comment>
<protein>
    <recommendedName>
        <fullName evidence="7 21">4-hydroxyphenylpyruvate dioxygenase</fullName>
    </recommendedName>
</protein>
<reference evidence="24" key="1">
    <citation type="journal article" date="2023" name="Mol. Biol. Evol.">
        <title>Third-Generation Sequencing Reveals the Adaptive Role of the Epigenome in Three Deep-Sea Polychaetes.</title>
        <authorList>
            <person name="Perez M."/>
            <person name="Aroh O."/>
            <person name="Sun Y."/>
            <person name="Lan Y."/>
            <person name="Juniper S.K."/>
            <person name="Young C.R."/>
            <person name="Angers B."/>
            <person name="Qian P.Y."/>
        </authorList>
    </citation>
    <scope>NUCLEOTIDE SEQUENCE</scope>
    <source>
        <strain evidence="24">R07B-5</strain>
    </source>
</reference>
<dbReference type="InterPro" id="IPR041736">
    <property type="entry name" value="4OHPhenylPyrv_dOase_N"/>
</dbReference>
<evidence type="ECO:0000256" key="14">
    <source>
        <dbReference type="ARBA" id="ARBA00023002"/>
    </source>
</evidence>
<evidence type="ECO:0000256" key="11">
    <source>
        <dbReference type="ARBA" id="ARBA00022824"/>
    </source>
</evidence>
<dbReference type="Pfam" id="PF00903">
    <property type="entry name" value="Glyoxalase"/>
    <property type="match status" value="1"/>
</dbReference>
<dbReference type="FunFam" id="3.10.180.10:FF:000022">
    <property type="entry name" value="4-hydroxyphenylpyruvate dioxygenase"/>
    <property type="match status" value="1"/>
</dbReference>
<dbReference type="Gene3D" id="3.10.180.10">
    <property type="entry name" value="2,3-Dihydroxybiphenyl 1,2-Dioxygenase, domain 1"/>
    <property type="match status" value="2"/>
</dbReference>
<name>A0AAD9NNZ2_RIDPI</name>
<evidence type="ECO:0000256" key="7">
    <source>
        <dbReference type="ARBA" id="ARBA00018452"/>
    </source>
</evidence>
<dbReference type="GO" id="GO:0000139">
    <property type="term" value="C:Golgi membrane"/>
    <property type="evidence" value="ECO:0007669"/>
    <property type="project" value="UniProtKB-SubCell"/>
</dbReference>
<keyword evidence="15 22" id="KW-0408">Iron</keyword>
<evidence type="ECO:0000256" key="8">
    <source>
        <dbReference type="ARBA" id="ARBA00022490"/>
    </source>
</evidence>
<dbReference type="SUPFAM" id="SSF54593">
    <property type="entry name" value="Glyoxalase/Bleomycin resistance protein/Dihydroxybiphenyl dioxygenase"/>
    <property type="match status" value="1"/>
</dbReference>
<gene>
    <name evidence="24" type="ORF">NP493_735g01038</name>
</gene>
<sequence length="363" mass="41509">MKFLSYHVAILQAAEFYCVRLGFKPVGYQGLETGHRLVASHVVQQNDIFFVFRSPLEPEKPQDMQQQLSRHGDGVKDIAFSVEDLEGILRVAVANGACVVREPWEESDENGTVKMVTLQTYGDTVHTLIDRSRYHGNFLPGYGAPTLKDPLLDKLPDCNLLRIDHVVGNQPDLEMTTVADWYEKILGFHRFWSVDDTQLHTEFSSLRSIVVANYEETIKMPINEPAEGKRKSQIQEYVDYYGGAGVQHVAMYTPNIIDTINSLRARGQHFLEVPDSYYDNLRERLSKAKIHVNEDIDTLQKLKILVDFDEKGYLLQIFTKLMQDRPTLFLEIIERHNHQGFGAGNFKSLFEAFELDQAARGNL</sequence>
<keyword evidence="16" id="KW-0333">Golgi apparatus</keyword>
<feature type="binding site" evidence="22">
    <location>
        <position position="165"/>
    </location>
    <ligand>
        <name>Fe cation</name>
        <dbReference type="ChEBI" id="CHEBI:24875"/>
    </ligand>
</feature>
<evidence type="ECO:0000256" key="9">
    <source>
        <dbReference type="ARBA" id="ARBA00022723"/>
    </source>
</evidence>
<keyword evidence="10" id="KW-0677">Repeat</keyword>
<feature type="binding site" evidence="22">
    <location>
        <position position="248"/>
    </location>
    <ligand>
        <name>Fe cation</name>
        <dbReference type="ChEBI" id="CHEBI:24875"/>
    </ligand>
</feature>
<dbReference type="InterPro" id="IPR004360">
    <property type="entry name" value="Glyas_Fos-R_dOase_dom"/>
</dbReference>
<keyword evidence="14" id="KW-0560">Oxidoreductase</keyword>
<dbReference type="GO" id="GO:0006572">
    <property type="term" value="P:L-tyrosine catabolic process"/>
    <property type="evidence" value="ECO:0007669"/>
    <property type="project" value="UniProtKB-KW"/>
</dbReference>
<comment type="subunit">
    <text evidence="6">Homodimer.</text>
</comment>
<evidence type="ECO:0000256" key="22">
    <source>
        <dbReference type="PIRSR" id="PIRSR009283-1"/>
    </source>
</evidence>
<evidence type="ECO:0000256" key="13">
    <source>
        <dbReference type="ARBA" id="ARBA00022964"/>
    </source>
</evidence>
<organism evidence="24 25">
    <name type="scientific">Ridgeia piscesae</name>
    <name type="common">Tubeworm</name>
    <dbReference type="NCBI Taxonomy" id="27915"/>
    <lineage>
        <taxon>Eukaryota</taxon>
        <taxon>Metazoa</taxon>
        <taxon>Spiralia</taxon>
        <taxon>Lophotrochozoa</taxon>
        <taxon>Annelida</taxon>
        <taxon>Polychaeta</taxon>
        <taxon>Sedentaria</taxon>
        <taxon>Canalipalpata</taxon>
        <taxon>Sabellida</taxon>
        <taxon>Siboglinidae</taxon>
        <taxon>Ridgeia</taxon>
    </lineage>
</organism>
<keyword evidence="11" id="KW-0256">Endoplasmic reticulum</keyword>
<evidence type="ECO:0000256" key="20">
    <source>
        <dbReference type="ARBA" id="ARBA00048047"/>
    </source>
</evidence>
<evidence type="ECO:0000313" key="24">
    <source>
        <dbReference type="EMBL" id="KAK2175346.1"/>
    </source>
</evidence>
<dbReference type="CDD" id="cd07250">
    <property type="entry name" value="HPPD_C_like"/>
    <property type="match status" value="1"/>
</dbReference>
<dbReference type="InterPro" id="IPR037523">
    <property type="entry name" value="VOC_core"/>
</dbReference>
<evidence type="ECO:0000256" key="1">
    <source>
        <dbReference type="ARBA" id="ARBA00004395"/>
    </source>
</evidence>
<feature type="domain" description="VOC" evidence="23">
    <location>
        <begin position="1"/>
        <end position="131"/>
    </location>
</feature>
<keyword evidence="12" id="KW-0828">Tyrosine catabolism</keyword>
<evidence type="ECO:0000259" key="23">
    <source>
        <dbReference type="PROSITE" id="PS51819"/>
    </source>
</evidence>
<evidence type="ECO:0000256" key="16">
    <source>
        <dbReference type="ARBA" id="ARBA00023034"/>
    </source>
</evidence>
<dbReference type="PROSITE" id="PS51819">
    <property type="entry name" value="VOC"/>
    <property type="match status" value="2"/>
</dbReference>
<dbReference type="PANTHER" id="PTHR11959:SF1">
    <property type="entry name" value="4-HYDROXYPHENYLPYRUVATE DIOXYGENASE"/>
    <property type="match status" value="1"/>
</dbReference>
<accession>A0AAD9NNZ2</accession>
<evidence type="ECO:0000256" key="6">
    <source>
        <dbReference type="ARBA" id="ARBA00011738"/>
    </source>
</evidence>
<dbReference type="CDD" id="cd08342">
    <property type="entry name" value="HPPD_N_like"/>
    <property type="match status" value="1"/>
</dbReference>
<comment type="similarity">
    <text evidence="5 21">Belongs to the 4HPPD family.</text>
</comment>
<evidence type="ECO:0000256" key="2">
    <source>
        <dbReference type="ARBA" id="ARBA00004406"/>
    </source>
</evidence>
<comment type="function">
    <text evidence="19">Catalyzes the conversion of 4-hydroxyphenylpyruvic acid to homogentisic acid, one of the steps in tyrosine catabolism.</text>
</comment>
<comment type="caution">
    <text evidence="24">The sequence shown here is derived from an EMBL/GenBank/DDBJ whole genome shotgun (WGS) entry which is preliminary data.</text>
</comment>
<evidence type="ECO:0000256" key="15">
    <source>
        <dbReference type="ARBA" id="ARBA00023004"/>
    </source>
</evidence>
<dbReference type="GO" id="GO:0005789">
    <property type="term" value="C:endoplasmic reticulum membrane"/>
    <property type="evidence" value="ECO:0007669"/>
    <property type="project" value="UniProtKB-SubCell"/>
</dbReference>
<dbReference type="InterPro" id="IPR041735">
    <property type="entry name" value="4OHPhenylPyrv_dOase_C"/>
</dbReference>
<feature type="binding site" evidence="22">
    <location>
        <position position="331"/>
    </location>
    <ligand>
        <name>Fe cation</name>
        <dbReference type="ChEBI" id="CHEBI:24875"/>
    </ligand>
</feature>
<keyword evidence="13" id="KW-0223">Dioxygenase</keyword>
<keyword evidence="8" id="KW-0963">Cytoplasm</keyword>
<comment type="catalytic activity">
    <reaction evidence="20">
        <text>3-(4-hydroxyphenyl)pyruvate + O2 = homogentisate + CO2</text>
        <dbReference type="Rhea" id="RHEA:16189"/>
        <dbReference type="ChEBI" id="CHEBI:15379"/>
        <dbReference type="ChEBI" id="CHEBI:16169"/>
        <dbReference type="ChEBI" id="CHEBI:16526"/>
        <dbReference type="ChEBI" id="CHEBI:36242"/>
        <dbReference type="EC" id="1.13.11.27"/>
    </reaction>
    <physiologicalReaction direction="left-to-right" evidence="20">
        <dbReference type="Rhea" id="RHEA:16190"/>
    </physiologicalReaction>
</comment>
<keyword evidence="9 22" id="KW-0479">Metal-binding</keyword>
<dbReference type="AlphaFoldDB" id="A0AAD9NNZ2"/>
<dbReference type="PANTHER" id="PTHR11959">
    <property type="entry name" value="4-HYDROXYPHENYLPYRUVATE DIOXYGENASE"/>
    <property type="match status" value="1"/>
</dbReference>
<evidence type="ECO:0000313" key="25">
    <source>
        <dbReference type="Proteomes" id="UP001209878"/>
    </source>
</evidence>
<evidence type="ECO:0000256" key="21">
    <source>
        <dbReference type="PIRNR" id="PIRNR009283"/>
    </source>
</evidence>
<comment type="cofactor">
    <cofactor evidence="22">
        <name>Fe cation</name>
        <dbReference type="ChEBI" id="CHEBI:24875"/>
    </cofactor>
    <text evidence="22">Binds 1 Fe cation per subunit.</text>
</comment>
<dbReference type="EMBL" id="JAODUO010000735">
    <property type="protein sequence ID" value="KAK2175346.1"/>
    <property type="molecule type" value="Genomic_DNA"/>
</dbReference>
<dbReference type="NCBIfam" id="TIGR01263">
    <property type="entry name" value="4HPPD"/>
    <property type="match status" value="1"/>
</dbReference>
<keyword evidence="18" id="KW-0585">Phenylalanine catabolism</keyword>
<dbReference type="PIRSF" id="PIRSF009283">
    <property type="entry name" value="HPP_dOase"/>
    <property type="match status" value="1"/>
</dbReference>
<evidence type="ECO:0000256" key="17">
    <source>
        <dbReference type="ARBA" id="ARBA00023136"/>
    </source>
</evidence>
<dbReference type="GO" id="GO:0042803">
    <property type="term" value="F:protein homodimerization activity"/>
    <property type="evidence" value="ECO:0007669"/>
    <property type="project" value="UniProtKB-ARBA"/>
</dbReference>
<evidence type="ECO:0000256" key="4">
    <source>
        <dbReference type="ARBA" id="ARBA00005162"/>
    </source>
</evidence>
<evidence type="ECO:0000256" key="3">
    <source>
        <dbReference type="ARBA" id="ARBA00004496"/>
    </source>
</evidence>
<evidence type="ECO:0000256" key="5">
    <source>
        <dbReference type="ARBA" id="ARBA00005877"/>
    </source>
</evidence>
<comment type="subcellular location">
    <subcellularLocation>
        <location evidence="3">Cytoplasm</location>
    </subcellularLocation>
    <subcellularLocation>
        <location evidence="2">Endoplasmic reticulum membrane</location>
        <topology evidence="2">Peripheral membrane protein</topology>
    </subcellularLocation>
    <subcellularLocation>
        <location evidence="1">Golgi apparatus membrane</location>
        <topology evidence="1">Peripheral membrane protein</topology>
    </subcellularLocation>
</comment>